<evidence type="ECO:0000313" key="3">
    <source>
        <dbReference type="Proteomes" id="UP000007819"/>
    </source>
</evidence>
<protein>
    <recommendedName>
        <fullName evidence="4">Retrotransposon gag domain-containing protein</fullName>
    </recommendedName>
</protein>
<feature type="region of interest" description="Disordered" evidence="1">
    <location>
        <begin position="1"/>
        <end position="34"/>
    </location>
</feature>
<organism evidence="2 3">
    <name type="scientific">Acyrthosiphon pisum</name>
    <name type="common">Pea aphid</name>
    <dbReference type="NCBI Taxonomy" id="7029"/>
    <lineage>
        <taxon>Eukaryota</taxon>
        <taxon>Metazoa</taxon>
        <taxon>Ecdysozoa</taxon>
        <taxon>Arthropoda</taxon>
        <taxon>Hexapoda</taxon>
        <taxon>Insecta</taxon>
        <taxon>Pterygota</taxon>
        <taxon>Neoptera</taxon>
        <taxon>Paraneoptera</taxon>
        <taxon>Hemiptera</taxon>
        <taxon>Sternorrhyncha</taxon>
        <taxon>Aphidomorpha</taxon>
        <taxon>Aphidoidea</taxon>
        <taxon>Aphididae</taxon>
        <taxon>Macrosiphini</taxon>
        <taxon>Acyrthosiphon</taxon>
    </lineage>
</organism>
<sequence length="198" mass="22371">MANSEGQSNADTQAISNPQVTEENPDQSGSFSGDKQEELEIFLEKCEFELACAHDHVQARLLQGIQVRLTGKACQAVKFKEIQFWAELKEALKSALEPQRTTTYLFSELYSTRQKIGEDVTNYANRIEQLQTLIIEQETSGHSWEVAQVLGTSIKKQSIQVFVEGLGPLKDFIKARNPLTLDRAIQAAREEERVRKTQ</sequence>
<dbReference type="KEGG" id="api:103308046"/>
<evidence type="ECO:0000313" key="2">
    <source>
        <dbReference type="EnsemblMetazoa" id="XP_008178914.1"/>
    </source>
</evidence>
<keyword evidence="3" id="KW-1185">Reference proteome</keyword>
<dbReference type="AlphaFoldDB" id="A0A8R1X0Q0"/>
<proteinExistence type="predicted"/>
<accession>A0A8R1X0Q0</accession>
<dbReference type="EnsemblMetazoa" id="XM_008180692.1">
    <property type="protein sequence ID" value="XP_008178914.1"/>
    <property type="gene ID" value="LOC103308046"/>
</dbReference>
<feature type="compositionally biased region" description="Polar residues" evidence="1">
    <location>
        <begin position="1"/>
        <end position="33"/>
    </location>
</feature>
<evidence type="ECO:0000256" key="1">
    <source>
        <dbReference type="SAM" id="MobiDB-lite"/>
    </source>
</evidence>
<dbReference type="RefSeq" id="XP_008178914.1">
    <property type="nucleotide sequence ID" value="XM_008180692.1"/>
</dbReference>
<reference evidence="3" key="1">
    <citation type="submission" date="2010-06" db="EMBL/GenBank/DDBJ databases">
        <authorList>
            <person name="Jiang H."/>
            <person name="Abraham K."/>
            <person name="Ali S."/>
            <person name="Alsbrooks S.L."/>
            <person name="Anim B.N."/>
            <person name="Anosike U.S."/>
            <person name="Attaway T."/>
            <person name="Bandaranaike D.P."/>
            <person name="Battles P.K."/>
            <person name="Bell S.N."/>
            <person name="Bell A.V."/>
            <person name="Beltran B."/>
            <person name="Bickham C."/>
            <person name="Bustamante Y."/>
            <person name="Caleb T."/>
            <person name="Canada A."/>
            <person name="Cardenas V."/>
            <person name="Carter K."/>
            <person name="Chacko J."/>
            <person name="Chandrabose M.N."/>
            <person name="Chavez D."/>
            <person name="Chavez A."/>
            <person name="Chen L."/>
            <person name="Chu H.-S."/>
            <person name="Claassen K.J."/>
            <person name="Cockrell R."/>
            <person name="Collins M."/>
            <person name="Cooper J.A."/>
            <person name="Cree A."/>
            <person name="Curry S.M."/>
            <person name="Da Y."/>
            <person name="Dao M.D."/>
            <person name="Das B."/>
            <person name="Davila M.-L."/>
            <person name="Davy-Carroll L."/>
            <person name="Denson S."/>
            <person name="Dinh H."/>
            <person name="Ebong V.E."/>
            <person name="Edwards J.R."/>
            <person name="Egan A."/>
            <person name="El-Daye J."/>
            <person name="Escobedo L."/>
            <person name="Fernandez S."/>
            <person name="Fernando P.R."/>
            <person name="Flagg N."/>
            <person name="Forbes L.D."/>
            <person name="Fowler R.G."/>
            <person name="Fu Q."/>
            <person name="Gabisi R.A."/>
            <person name="Ganer J."/>
            <person name="Garbino Pronczuk A."/>
            <person name="Garcia R.M."/>
            <person name="Garner T."/>
            <person name="Garrett T.E."/>
            <person name="Gonzalez D.A."/>
            <person name="Hamid H."/>
            <person name="Hawkins E.S."/>
            <person name="Hirani K."/>
            <person name="Hogues M.E."/>
            <person name="Hollins B."/>
            <person name="Hsiao C.-H."/>
            <person name="Jabil R."/>
            <person name="James M.L."/>
            <person name="Jhangiani S.N."/>
            <person name="Johnson B."/>
            <person name="Johnson Q."/>
            <person name="Joshi V."/>
            <person name="Kalu J.B."/>
            <person name="Kam C."/>
            <person name="Kashfia A."/>
            <person name="Keebler J."/>
            <person name="Kisamo H."/>
            <person name="Kovar C.L."/>
            <person name="Lago L.A."/>
            <person name="Lai C.-Y."/>
            <person name="Laidlaw J."/>
            <person name="Lara F."/>
            <person name="Le T.-K."/>
            <person name="Lee S.L."/>
            <person name="Legall F.H."/>
            <person name="Lemon S.J."/>
            <person name="Lewis L.R."/>
            <person name="Li B."/>
            <person name="Liu Y."/>
            <person name="Liu Y.-S."/>
            <person name="Lopez J."/>
            <person name="Lozado R.J."/>
            <person name="Lu J."/>
            <person name="Madu R.C."/>
            <person name="Maheshwari M."/>
            <person name="Maheshwari R."/>
            <person name="Malloy K."/>
            <person name="Martinez E."/>
            <person name="Mathew T."/>
            <person name="Mercado I.C."/>
            <person name="Mercado C."/>
            <person name="Meyer B."/>
            <person name="Montgomery K."/>
            <person name="Morgan M.B."/>
            <person name="Munidasa M."/>
            <person name="Nazareth L.V."/>
            <person name="Nelson J."/>
            <person name="Ng B.M."/>
            <person name="Nguyen N.B."/>
            <person name="Nguyen P.Q."/>
            <person name="Nguyen T."/>
            <person name="Obregon M."/>
            <person name="Okwuonu G.O."/>
            <person name="Onwere C.G."/>
            <person name="Orozco G."/>
            <person name="Parra A."/>
            <person name="Patel S."/>
            <person name="Patil S."/>
            <person name="Perez A."/>
            <person name="Perez Y."/>
            <person name="Pham C."/>
            <person name="Primus E.L."/>
            <person name="Pu L.-L."/>
            <person name="Puazo M."/>
            <person name="Qin X."/>
            <person name="Quiroz J.B."/>
            <person name="Reese J."/>
            <person name="Richards S."/>
            <person name="Rives C.M."/>
            <person name="Robberts R."/>
            <person name="Ruiz S.J."/>
            <person name="Ruiz M.J."/>
            <person name="Santibanez J."/>
            <person name="Schneider B.W."/>
            <person name="Sisson I."/>
            <person name="Smith M."/>
            <person name="Sodergren E."/>
            <person name="Song X.-Z."/>
            <person name="Song B.B."/>
            <person name="Summersgill H."/>
            <person name="Thelus R."/>
            <person name="Thornton R.D."/>
            <person name="Trejos Z.Y."/>
            <person name="Usmani K."/>
            <person name="Vattathil S."/>
            <person name="Villasana D."/>
            <person name="Walker D.L."/>
            <person name="Wang S."/>
            <person name="Wang K."/>
            <person name="White C.S."/>
            <person name="Williams A.C."/>
            <person name="Williamson J."/>
            <person name="Wilson K."/>
            <person name="Woghiren I.O."/>
            <person name="Woodworth J.R."/>
            <person name="Worley K.C."/>
            <person name="Wright R.A."/>
            <person name="Wu W."/>
            <person name="Young L."/>
            <person name="Zhang L."/>
            <person name="Zhang J."/>
            <person name="Zhu Y."/>
            <person name="Muzny D.M."/>
            <person name="Weinstock G."/>
            <person name="Gibbs R.A."/>
        </authorList>
    </citation>
    <scope>NUCLEOTIDE SEQUENCE [LARGE SCALE GENOMIC DNA]</scope>
    <source>
        <strain evidence="3">LSR1</strain>
    </source>
</reference>
<reference evidence="2" key="2">
    <citation type="submission" date="2022-06" db="UniProtKB">
        <authorList>
            <consortium name="EnsemblMetazoa"/>
        </authorList>
    </citation>
    <scope>IDENTIFICATION</scope>
</reference>
<dbReference type="GeneID" id="103308046"/>
<evidence type="ECO:0008006" key="4">
    <source>
        <dbReference type="Google" id="ProtNLM"/>
    </source>
</evidence>
<name>A0A8R1X0Q0_ACYPI</name>
<dbReference type="Proteomes" id="UP000007819">
    <property type="component" value="Unassembled WGS sequence"/>
</dbReference>
<dbReference type="OrthoDB" id="6628276at2759"/>